<feature type="region of interest" description="Disordered" evidence="1">
    <location>
        <begin position="532"/>
        <end position="591"/>
    </location>
</feature>
<feature type="compositionally biased region" description="Basic and acidic residues" evidence="1">
    <location>
        <begin position="543"/>
        <end position="556"/>
    </location>
</feature>
<evidence type="ECO:0000313" key="2">
    <source>
        <dbReference type="EMBL" id="KAE9351041.1"/>
    </source>
</evidence>
<dbReference type="AlphaFoldDB" id="A0A6G0S7B4"/>
<accession>A0A6G0S7B4</accession>
<protein>
    <submittedName>
        <fullName evidence="2">Uncharacterized protein</fullName>
    </submittedName>
</protein>
<sequence length="911" mass="102710">MEATTVDNGRPPRPRAHKPSHGAWSSIYSPYAGPVRASPRTAKLAHQDNDQSASTRPKRPLSASQVASTTSSRVAMTSPRPNSARPSRPNSATKMRYMQLETIAFPMHSPMVPATSETCEACLSPSGETGVLQETDSAALHLKLQALLEMWGEEQLGFRSSALFCETTFRQAKALASRMARPNAFLSAVAFSCLSQMGSVLDEKYPFLSNIIDELGAALYSNFTDLTRQVGQEGQTQHQSALFFEHGKPWFQDFLMQKMRCKSFQTSVDASKNEVHLLTEMLQEARAANSTAVMTAAAAFQVPQRRGKLDEYYIPPTLELGDLSLESLSSEVLKAFSALSDADARHLLALLLENAVERDMPKLPNMMAATVGHMKGQDRREFLRECFDYVTPSELQDALHERDEINDDKRYQALVGDLHELLQLQPHEDGSGLKNSSSTTVALFHSEEARIGKRVHELVELMEDVATEVAFFEPKHQALFPDTILERLRMYECPMKRLKKEHELLQRQTEDEENPQCECVCGRYRLIDADEDVKEEEVLPEQPEEKEHQGEEEAKKQKPRRKSTLKRPLSVPSGRRKNAISFNTRYGSPRKSSASIHVFPLAEVCHLLSAILHLQFSREAAEPSSNAGSGAVSVLTFDDHWAFLRHDSTSRTFKTLAKDYLVRKYGIKSIAVMHTLQLERSLLHYTVKDNHVRCELFSWFFGADKARHQSKDYAFAFFQRLVKCILNLYAVKKAPRSNSITTTASTQSLAYSALITMWTECIGDGEPTNPRMIPATLALETCKQTFPPAMQRNSHFTLFREKLYRCSIDQKSIDLEEFFRGAMTAWQFVFDAQTEEATKTLETAGVLDLDGFARCLITNGLEFTTGERYELFDLLTQDDDESIIQSKKMVQFIMEAKYLRPATQPSTLLAN</sequence>
<feature type="region of interest" description="Disordered" evidence="1">
    <location>
        <begin position="1"/>
        <end position="92"/>
    </location>
</feature>
<feature type="compositionally biased region" description="Acidic residues" evidence="1">
    <location>
        <begin position="532"/>
        <end position="542"/>
    </location>
</feature>
<gene>
    <name evidence="2" type="ORF">PF008_g6145</name>
</gene>
<comment type="caution">
    <text evidence="2">The sequence shown here is derived from an EMBL/GenBank/DDBJ whole genome shotgun (WGS) entry which is preliminary data.</text>
</comment>
<evidence type="ECO:0000313" key="3">
    <source>
        <dbReference type="Proteomes" id="UP000486351"/>
    </source>
</evidence>
<feature type="compositionally biased region" description="Polar residues" evidence="1">
    <location>
        <begin position="62"/>
        <end position="75"/>
    </location>
</feature>
<feature type="compositionally biased region" description="Polar residues" evidence="1">
    <location>
        <begin position="580"/>
        <end position="591"/>
    </location>
</feature>
<proteinExistence type="predicted"/>
<evidence type="ECO:0000256" key="1">
    <source>
        <dbReference type="SAM" id="MobiDB-lite"/>
    </source>
</evidence>
<dbReference type="EMBL" id="QXFY01000237">
    <property type="protein sequence ID" value="KAE9351041.1"/>
    <property type="molecule type" value="Genomic_DNA"/>
</dbReference>
<organism evidence="2 3">
    <name type="scientific">Phytophthora fragariae</name>
    <dbReference type="NCBI Taxonomy" id="53985"/>
    <lineage>
        <taxon>Eukaryota</taxon>
        <taxon>Sar</taxon>
        <taxon>Stramenopiles</taxon>
        <taxon>Oomycota</taxon>
        <taxon>Peronosporomycetes</taxon>
        <taxon>Peronosporales</taxon>
        <taxon>Peronosporaceae</taxon>
        <taxon>Phytophthora</taxon>
    </lineage>
</organism>
<dbReference type="Proteomes" id="UP000486351">
    <property type="component" value="Unassembled WGS sequence"/>
</dbReference>
<feature type="compositionally biased region" description="Low complexity" evidence="1">
    <location>
        <begin position="78"/>
        <end position="92"/>
    </location>
</feature>
<name>A0A6G0S7B4_9STRA</name>
<reference evidence="2 3" key="1">
    <citation type="submission" date="2018-09" db="EMBL/GenBank/DDBJ databases">
        <title>Genomic investigation of the strawberry pathogen Phytophthora fragariae indicates pathogenicity is determined by transcriptional variation in three key races.</title>
        <authorList>
            <person name="Adams T.M."/>
            <person name="Armitage A.D."/>
            <person name="Sobczyk M.K."/>
            <person name="Bates H.J."/>
            <person name="Dunwell J.M."/>
            <person name="Nellist C.F."/>
            <person name="Harrison R.J."/>
        </authorList>
    </citation>
    <scope>NUCLEOTIDE SEQUENCE [LARGE SCALE GENOMIC DNA]</scope>
    <source>
        <strain evidence="2 3">NOV-77</strain>
    </source>
</reference>